<comment type="pathway">
    <text evidence="1">Cofactor biosynthesis; thiamine diphosphate biosynthesis.</text>
</comment>
<feature type="domain" description="Thiamine phosphate synthase/TenI" evidence="3">
    <location>
        <begin position="29"/>
        <end position="182"/>
    </location>
</feature>
<organism evidence="4 5">
    <name type="scientific">Marinicrinis lubricantis</name>
    <dbReference type="NCBI Taxonomy" id="2086470"/>
    <lineage>
        <taxon>Bacteria</taxon>
        <taxon>Bacillati</taxon>
        <taxon>Bacillota</taxon>
        <taxon>Bacilli</taxon>
        <taxon>Bacillales</taxon>
        <taxon>Paenibacillaceae</taxon>
    </lineage>
</organism>
<protein>
    <submittedName>
        <fullName evidence="4">Thiamine phosphate synthase</fullName>
    </submittedName>
</protein>
<comment type="caution">
    <text evidence="4">The sequence shown here is derived from an EMBL/GenBank/DDBJ whole genome shotgun (WGS) entry which is preliminary data.</text>
</comment>
<dbReference type="CDD" id="cd00564">
    <property type="entry name" value="TMP_TenI"/>
    <property type="match status" value="1"/>
</dbReference>
<evidence type="ECO:0000256" key="2">
    <source>
        <dbReference type="ARBA" id="ARBA00022977"/>
    </source>
</evidence>
<dbReference type="EMBL" id="JBHSQV010000134">
    <property type="protein sequence ID" value="MFC5986783.1"/>
    <property type="molecule type" value="Genomic_DNA"/>
</dbReference>
<reference evidence="5" key="1">
    <citation type="journal article" date="2019" name="Int. J. Syst. Evol. Microbiol.">
        <title>The Global Catalogue of Microorganisms (GCM) 10K type strain sequencing project: providing services to taxonomists for standard genome sequencing and annotation.</title>
        <authorList>
            <consortium name="The Broad Institute Genomics Platform"/>
            <consortium name="The Broad Institute Genome Sequencing Center for Infectious Disease"/>
            <person name="Wu L."/>
            <person name="Ma J."/>
        </authorList>
    </citation>
    <scope>NUCLEOTIDE SEQUENCE [LARGE SCALE GENOMIC DNA]</scope>
    <source>
        <strain evidence="5">CCM 8749</strain>
    </source>
</reference>
<dbReference type="Proteomes" id="UP001596250">
    <property type="component" value="Unassembled WGS sequence"/>
</dbReference>
<evidence type="ECO:0000313" key="4">
    <source>
        <dbReference type="EMBL" id="MFC5986783.1"/>
    </source>
</evidence>
<sequence>MSMPELHVISNGRQPLPQFASLAGKIFPHVTSFHLREKSKSSRELVQAIEWMLEAGVPAKQIVVNDRVDVAWSCHTGGAHLAYHSLEVERVKSAFPGMRTGCSVHSAVEAALVEQQGADYVLFGHVFPSQSKPDLPPRGLDALREAAASVRLPVIAIGGITPDNASQVIRAGASGIAVMSGIVDAADPAARVQAYIRAIHKGRRSHDPSC</sequence>
<name>A0ABW1INY8_9BACL</name>
<gene>
    <name evidence="4" type="ORF">ACFPXP_10175</name>
</gene>
<keyword evidence="2" id="KW-0784">Thiamine biosynthesis</keyword>
<dbReference type="PANTHER" id="PTHR20857">
    <property type="entry name" value="THIAMINE-PHOSPHATE PYROPHOSPHORYLASE"/>
    <property type="match status" value="1"/>
</dbReference>
<dbReference type="Pfam" id="PF02581">
    <property type="entry name" value="TMP-TENI"/>
    <property type="match status" value="1"/>
</dbReference>
<dbReference type="InterPro" id="IPR013785">
    <property type="entry name" value="Aldolase_TIM"/>
</dbReference>
<dbReference type="InterPro" id="IPR022998">
    <property type="entry name" value="ThiamineP_synth_TenI"/>
</dbReference>
<dbReference type="Gene3D" id="3.20.20.70">
    <property type="entry name" value="Aldolase class I"/>
    <property type="match status" value="1"/>
</dbReference>
<evidence type="ECO:0000259" key="3">
    <source>
        <dbReference type="Pfam" id="PF02581"/>
    </source>
</evidence>
<accession>A0ABW1INY8</accession>
<dbReference type="SUPFAM" id="SSF51391">
    <property type="entry name" value="Thiamin phosphate synthase"/>
    <property type="match status" value="1"/>
</dbReference>
<dbReference type="RefSeq" id="WP_379894098.1">
    <property type="nucleotide sequence ID" value="NZ_CBCSCT010000073.1"/>
</dbReference>
<proteinExistence type="predicted"/>
<evidence type="ECO:0000313" key="5">
    <source>
        <dbReference type="Proteomes" id="UP001596250"/>
    </source>
</evidence>
<dbReference type="PANTHER" id="PTHR20857:SF22">
    <property type="entry name" value="THIAZOLE TAUTOMERASE"/>
    <property type="match status" value="1"/>
</dbReference>
<keyword evidence="5" id="KW-1185">Reference proteome</keyword>
<dbReference type="InterPro" id="IPR036206">
    <property type="entry name" value="ThiamineP_synth_sf"/>
</dbReference>
<evidence type="ECO:0000256" key="1">
    <source>
        <dbReference type="ARBA" id="ARBA00004948"/>
    </source>
</evidence>